<dbReference type="RefSeq" id="XP_031559543.1">
    <property type="nucleotide sequence ID" value="XM_031703683.1"/>
</dbReference>
<dbReference type="OrthoDB" id="1158011at2759"/>
<keyword evidence="3 10" id="KW-0328">Glycosyltransferase</keyword>
<dbReference type="GO" id="GO:0000139">
    <property type="term" value="C:Golgi membrane"/>
    <property type="evidence" value="ECO:0007669"/>
    <property type="project" value="UniProtKB-SubCell"/>
</dbReference>
<comment type="subcellular location">
    <subcellularLocation>
        <location evidence="1 10">Golgi apparatus membrane</location>
        <topology evidence="1 10">Single-pass type II membrane protein</topology>
    </subcellularLocation>
</comment>
<reference evidence="12" key="1">
    <citation type="submission" date="2025-08" db="UniProtKB">
        <authorList>
            <consortium name="RefSeq"/>
        </authorList>
    </citation>
    <scope>IDENTIFICATION</scope>
    <source>
        <tissue evidence="12">Tentacle</tissue>
    </source>
</reference>
<comment type="similarity">
    <text evidence="2 10">Belongs to the glycosyltransferase 31 family.</text>
</comment>
<evidence type="ECO:0000256" key="10">
    <source>
        <dbReference type="RuleBase" id="RU363063"/>
    </source>
</evidence>
<evidence type="ECO:0000313" key="11">
    <source>
        <dbReference type="Proteomes" id="UP000515163"/>
    </source>
</evidence>
<dbReference type="InParanoid" id="A0A6P8HW11"/>
<accession>A0A6P8HW11</accession>
<sequence length="372" mass="44108">MVSTSKIHVSLWLKFLSAAFFLQISISFMVFIWLIFFGGIRSQVWPNVDMVNSLSSRHHQESIKSTGNTGVRLFVAILSHPNRKERRDAIRDTWFSACNDERLQVQCRFFSDYVGLNSKSKYALSKEKDQNKDLEILNATDSFAFAERLLLIWEWTIKNSNFDYDFFLRIDDDHFLCVDRLVNELQYRPKDGLYWGFVHCHPRVVRIDEAWLLLSKDLIQEIMEKRENKSLFCHPYGDQAVAMWINTIHKNITYFMDNERIIHKSAGRDPNYYTMSVCGKYLSLHGTYPRAMKQLWLLSHTMQNKYHTDMVYKVQEIAEFSKLCKFSPIFEYNAFLPEYQFKPKLCHLKPKWAISKTRHGGREEEGERYSSY</sequence>
<dbReference type="GO" id="GO:0006493">
    <property type="term" value="P:protein O-linked glycosylation"/>
    <property type="evidence" value="ECO:0007669"/>
    <property type="project" value="TreeGrafter"/>
</dbReference>
<dbReference type="EC" id="2.4.1.-" evidence="10"/>
<feature type="transmembrane region" description="Helical" evidence="10">
    <location>
        <begin position="12"/>
        <end position="36"/>
    </location>
</feature>
<evidence type="ECO:0000313" key="12">
    <source>
        <dbReference type="RefSeq" id="XP_031559543.1"/>
    </source>
</evidence>
<dbReference type="Pfam" id="PF01762">
    <property type="entry name" value="Galactosyl_T"/>
    <property type="match status" value="1"/>
</dbReference>
<gene>
    <name evidence="12" type="primary">LOC116295768</name>
</gene>
<evidence type="ECO:0000256" key="4">
    <source>
        <dbReference type="ARBA" id="ARBA00022679"/>
    </source>
</evidence>
<evidence type="ECO:0000256" key="8">
    <source>
        <dbReference type="ARBA" id="ARBA00023034"/>
    </source>
</evidence>
<dbReference type="GO" id="GO:0047220">
    <property type="term" value="F:galactosylxylosylprotein 3-beta-galactosyltransferase activity"/>
    <property type="evidence" value="ECO:0007669"/>
    <property type="project" value="TreeGrafter"/>
</dbReference>
<keyword evidence="11" id="KW-1185">Reference proteome</keyword>
<dbReference type="Proteomes" id="UP000515163">
    <property type="component" value="Unplaced"/>
</dbReference>
<evidence type="ECO:0000256" key="9">
    <source>
        <dbReference type="ARBA" id="ARBA00023136"/>
    </source>
</evidence>
<keyword evidence="8 10" id="KW-0333">Golgi apparatus</keyword>
<dbReference type="Gene3D" id="3.90.550.50">
    <property type="match status" value="1"/>
</dbReference>
<evidence type="ECO:0000256" key="3">
    <source>
        <dbReference type="ARBA" id="ARBA00022676"/>
    </source>
</evidence>
<evidence type="ECO:0000256" key="7">
    <source>
        <dbReference type="ARBA" id="ARBA00022989"/>
    </source>
</evidence>
<evidence type="ECO:0000256" key="5">
    <source>
        <dbReference type="ARBA" id="ARBA00022692"/>
    </source>
</evidence>
<keyword evidence="7 10" id="KW-1133">Transmembrane helix</keyword>
<protein>
    <recommendedName>
        <fullName evidence="10">Hexosyltransferase</fullName>
        <ecNumber evidence="10">2.4.1.-</ecNumber>
    </recommendedName>
</protein>
<organism evidence="11 12">
    <name type="scientific">Actinia tenebrosa</name>
    <name type="common">Australian red waratah sea anemone</name>
    <dbReference type="NCBI Taxonomy" id="6105"/>
    <lineage>
        <taxon>Eukaryota</taxon>
        <taxon>Metazoa</taxon>
        <taxon>Cnidaria</taxon>
        <taxon>Anthozoa</taxon>
        <taxon>Hexacorallia</taxon>
        <taxon>Actiniaria</taxon>
        <taxon>Actiniidae</taxon>
        <taxon>Actinia</taxon>
    </lineage>
</organism>
<evidence type="ECO:0000256" key="2">
    <source>
        <dbReference type="ARBA" id="ARBA00008661"/>
    </source>
</evidence>
<keyword evidence="4" id="KW-0808">Transferase</keyword>
<dbReference type="GeneID" id="116295768"/>
<dbReference type="PANTHER" id="PTHR11214">
    <property type="entry name" value="BETA-1,3-N-ACETYLGLUCOSAMINYLTRANSFERASE"/>
    <property type="match status" value="1"/>
</dbReference>
<evidence type="ECO:0000256" key="1">
    <source>
        <dbReference type="ARBA" id="ARBA00004323"/>
    </source>
</evidence>
<keyword evidence="5 10" id="KW-0812">Transmembrane</keyword>
<dbReference type="PANTHER" id="PTHR11214:SF3">
    <property type="entry name" value="BETA-1,3-GALACTOSYLTRANSFERASE 6"/>
    <property type="match status" value="1"/>
</dbReference>
<dbReference type="KEGG" id="aten:116295768"/>
<proteinExistence type="inferred from homology"/>
<dbReference type="InterPro" id="IPR002659">
    <property type="entry name" value="Glyco_trans_31"/>
</dbReference>
<evidence type="ECO:0000256" key="6">
    <source>
        <dbReference type="ARBA" id="ARBA00022968"/>
    </source>
</evidence>
<dbReference type="GO" id="GO:0006024">
    <property type="term" value="P:glycosaminoglycan biosynthetic process"/>
    <property type="evidence" value="ECO:0007669"/>
    <property type="project" value="TreeGrafter"/>
</dbReference>
<keyword evidence="9 10" id="KW-0472">Membrane</keyword>
<dbReference type="AlphaFoldDB" id="A0A6P8HW11"/>
<name>A0A6P8HW11_ACTTE</name>
<keyword evidence="6 10" id="KW-0735">Signal-anchor</keyword>